<dbReference type="AlphaFoldDB" id="A0A9Q0RB69"/>
<comment type="subunit">
    <text evidence="7">Binds to RNA polymerase II (RNAPII).</text>
</comment>
<evidence type="ECO:0000256" key="4">
    <source>
        <dbReference type="ARBA" id="ARBA00022741"/>
    </source>
</evidence>
<dbReference type="GO" id="GO:0005525">
    <property type="term" value="F:GTP binding"/>
    <property type="evidence" value="ECO:0007669"/>
    <property type="project" value="UniProtKB-KW"/>
</dbReference>
<gene>
    <name evidence="8" type="ORF">M0811_08405</name>
</gene>
<sequence length="278" mass="32139">MGRKAQLVIGPAGSGKSTYTQTIQKHCELSRRTVHCINLDPAAEYFAYNPTIDIRDLISLEDVTEELNYGPNGGLVFCMEYFINNIEWFKKQIGEFEDDYLIIDCPGQIELYSHFSLMTKLIQEMQNWNYTVCGVYIIDCHFILEPYKFISGMLACLSSMIQLEIPFVNVISKMDLLGKQERKTVKKFISSNPQEMLRLVNRNNNPLFYKLNKAFIKLLQDFSLVGFTTLDITDEDSIARVLLQIDLTIQYGEDEEVYDTTNLPDENMDDFINQHLDN</sequence>
<dbReference type="Gene3D" id="3.40.50.300">
    <property type="entry name" value="P-loop containing nucleotide triphosphate hydrolases"/>
    <property type="match status" value="1"/>
</dbReference>
<comment type="caution">
    <text evidence="8">The sequence shown here is derived from an EMBL/GenBank/DDBJ whole genome shotgun (WGS) entry which is preliminary data.</text>
</comment>
<dbReference type="CDD" id="cd17872">
    <property type="entry name" value="GPN3"/>
    <property type="match status" value="1"/>
</dbReference>
<reference evidence="8" key="1">
    <citation type="submission" date="2022-10" db="EMBL/GenBank/DDBJ databases">
        <title>Novel sulphate-reducing endosymbionts in the free-living metamonad Anaeramoeba.</title>
        <authorList>
            <person name="Jerlstrom-Hultqvist J."/>
            <person name="Cepicka I."/>
            <person name="Gallot-Lavallee L."/>
            <person name="Salas-Leiva D."/>
            <person name="Curtis B.A."/>
            <person name="Zahonova K."/>
            <person name="Pipaliya S."/>
            <person name="Dacks J."/>
            <person name="Roger A.J."/>
        </authorList>
    </citation>
    <scope>NUCLEOTIDE SEQUENCE</scope>
    <source>
        <strain evidence="8">BMAN</strain>
    </source>
</reference>
<evidence type="ECO:0000256" key="6">
    <source>
        <dbReference type="ARBA" id="ARBA00023134"/>
    </source>
</evidence>
<keyword evidence="6 7" id="KW-0342">GTP-binding</keyword>
<evidence type="ECO:0000256" key="1">
    <source>
        <dbReference type="ARBA" id="ARBA00002411"/>
    </source>
</evidence>
<dbReference type="InterPro" id="IPR027417">
    <property type="entry name" value="P-loop_NTPase"/>
</dbReference>
<proteinExistence type="inferred from homology"/>
<dbReference type="Proteomes" id="UP001149090">
    <property type="component" value="Unassembled WGS sequence"/>
</dbReference>
<protein>
    <recommendedName>
        <fullName evidence="3 7">GPN-loop GTPase 3</fullName>
    </recommendedName>
</protein>
<dbReference type="OMA" id="LYTHMTV"/>
<keyword evidence="4 7" id="KW-0547">Nucleotide-binding</keyword>
<comment type="function">
    <text evidence="1">Small GTPase required for proper localization of RNA polymerase II (RNAPII). May act at an RNAP assembly step prior to nuclear import.</text>
</comment>
<dbReference type="FunFam" id="3.40.50.300:FF:000616">
    <property type="entry name" value="GPN-loop GTPase 3"/>
    <property type="match status" value="1"/>
</dbReference>
<dbReference type="PANTHER" id="PTHR21231:SF7">
    <property type="entry name" value="GPN-LOOP GTPASE 3"/>
    <property type="match status" value="1"/>
</dbReference>
<dbReference type="GO" id="GO:0003924">
    <property type="term" value="F:GTPase activity"/>
    <property type="evidence" value="ECO:0007669"/>
    <property type="project" value="TreeGrafter"/>
</dbReference>
<dbReference type="OrthoDB" id="5839at2759"/>
<evidence type="ECO:0000256" key="3">
    <source>
        <dbReference type="ARBA" id="ARBA00014587"/>
    </source>
</evidence>
<evidence type="ECO:0000256" key="2">
    <source>
        <dbReference type="ARBA" id="ARBA00005290"/>
    </source>
</evidence>
<comment type="similarity">
    <text evidence="2 7">Belongs to the GPN-loop GTPase family.</text>
</comment>
<keyword evidence="5 7" id="KW-0378">Hydrolase</keyword>
<dbReference type="SUPFAM" id="SSF52540">
    <property type="entry name" value="P-loop containing nucleoside triphosphate hydrolases"/>
    <property type="match status" value="1"/>
</dbReference>
<dbReference type="InterPro" id="IPR004130">
    <property type="entry name" value="Gpn"/>
</dbReference>
<organism evidence="8 9">
    <name type="scientific">Anaeramoeba ignava</name>
    <name type="common">Anaerobic marine amoeba</name>
    <dbReference type="NCBI Taxonomy" id="1746090"/>
    <lineage>
        <taxon>Eukaryota</taxon>
        <taxon>Metamonada</taxon>
        <taxon>Anaeramoebidae</taxon>
        <taxon>Anaeramoeba</taxon>
    </lineage>
</organism>
<keyword evidence="9" id="KW-1185">Reference proteome</keyword>
<dbReference type="EMBL" id="JAPDFW010000072">
    <property type="protein sequence ID" value="KAJ5073841.1"/>
    <property type="molecule type" value="Genomic_DNA"/>
</dbReference>
<dbReference type="InterPro" id="IPR030228">
    <property type="entry name" value="Gpn3"/>
</dbReference>
<dbReference type="Pfam" id="PF03029">
    <property type="entry name" value="ATP_bind_1"/>
    <property type="match status" value="1"/>
</dbReference>
<dbReference type="PANTHER" id="PTHR21231">
    <property type="entry name" value="XPA-BINDING PROTEIN 1-RELATED"/>
    <property type="match status" value="1"/>
</dbReference>
<evidence type="ECO:0000313" key="9">
    <source>
        <dbReference type="Proteomes" id="UP001149090"/>
    </source>
</evidence>
<comment type="function">
    <text evidence="7">Small GTPase required for proper nuclear import of RNA polymerase II and III (RNAPII and RNAPIII). May act at an RNAP assembly step prior to nuclear import.</text>
</comment>
<evidence type="ECO:0000313" key="8">
    <source>
        <dbReference type="EMBL" id="KAJ5073841.1"/>
    </source>
</evidence>
<name>A0A9Q0RB69_ANAIG</name>
<accession>A0A9Q0RB69</accession>
<evidence type="ECO:0000256" key="5">
    <source>
        <dbReference type="ARBA" id="ARBA00022801"/>
    </source>
</evidence>
<evidence type="ECO:0000256" key="7">
    <source>
        <dbReference type="RuleBase" id="RU365059"/>
    </source>
</evidence>